<dbReference type="RefSeq" id="WP_206729210.1">
    <property type="nucleotide sequence ID" value="NZ_CP071090.1"/>
</dbReference>
<proteinExistence type="predicted"/>
<dbReference type="InterPro" id="IPR029058">
    <property type="entry name" value="AB_hydrolase_fold"/>
</dbReference>
<sequence>MNRAGRRALAASLVALLALALWAGPDRLRGLSFVLRAAGMKGEAVEAVAHWGTGPFDVSDLRVPTRHGEVRARLYRPREARGRTVVLTSGVHADGIDEPRLVKLAGDLAVGGYTVLTPEPPDLLRYEITPRLADVIEDAAAWAASRPELAPDGKVDLFGISFSGGLSVVASGRPALKGKVAATLSFGGHGDLPRVLSFLCTGVLPDGSHLAPHDYGVVVILLNVADRLVPPEQVEPLRTGIRTFLRASHLTLTDGKLAEQTFEKARTLQAEMAEPAATLMKYVNTRDVAALGPLLLPHVKAFAADPSLSPERSPPPSSPVYLLHGEGDTVIPAMESALLAKALRPHTEVHQLATPLISHAEVDRQASVGDVWRLVGFWAGLLDE</sequence>
<name>A0ABX7PB40_9BACT</name>
<dbReference type="Gene3D" id="3.40.50.1820">
    <property type="entry name" value="alpha/beta hydrolase"/>
    <property type="match status" value="1"/>
</dbReference>
<keyword evidence="2" id="KW-1185">Reference proteome</keyword>
<reference evidence="1 2" key="1">
    <citation type="submission" date="2021-02" db="EMBL/GenBank/DDBJ databases">
        <title>De Novo genome assembly of isolated myxobacteria.</title>
        <authorList>
            <person name="Stevens D.C."/>
        </authorList>
    </citation>
    <scope>NUCLEOTIDE SEQUENCE [LARGE SCALE GENOMIC DNA]</scope>
    <source>
        <strain evidence="2">SCPEA02</strain>
    </source>
</reference>
<gene>
    <name evidence="1" type="ORF">JY651_23505</name>
</gene>
<accession>A0ABX7PB40</accession>
<evidence type="ECO:0000313" key="2">
    <source>
        <dbReference type="Proteomes" id="UP000662747"/>
    </source>
</evidence>
<dbReference type="SUPFAM" id="SSF53474">
    <property type="entry name" value="alpha/beta-Hydrolases"/>
    <property type="match status" value="1"/>
</dbReference>
<organism evidence="1 2">
    <name type="scientific">Pyxidicoccus parkwayensis</name>
    <dbReference type="NCBI Taxonomy" id="2813578"/>
    <lineage>
        <taxon>Bacteria</taxon>
        <taxon>Pseudomonadati</taxon>
        <taxon>Myxococcota</taxon>
        <taxon>Myxococcia</taxon>
        <taxon>Myxococcales</taxon>
        <taxon>Cystobacterineae</taxon>
        <taxon>Myxococcaceae</taxon>
        <taxon>Pyxidicoccus</taxon>
    </lineage>
</organism>
<dbReference type="Proteomes" id="UP000662747">
    <property type="component" value="Chromosome"/>
</dbReference>
<evidence type="ECO:0008006" key="3">
    <source>
        <dbReference type="Google" id="ProtNLM"/>
    </source>
</evidence>
<evidence type="ECO:0000313" key="1">
    <source>
        <dbReference type="EMBL" id="QSQ27691.1"/>
    </source>
</evidence>
<protein>
    <recommendedName>
        <fullName evidence="3">Dienelactone hydrolase</fullName>
    </recommendedName>
</protein>
<dbReference type="EMBL" id="CP071090">
    <property type="protein sequence ID" value="QSQ27691.1"/>
    <property type="molecule type" value="Genomic_DNA"/>
</dbReference>